<dbReference type="InterPro" id="IPR027417">
    <property type="entry name" value="P-loop_NTPase"/>
</dbReference>
<reference evidence="9 12" key="2">
    <citation type="submission" date="2018-03" db="EMBL/GenBank/DDBJ databases">
        <title>Genomic Encyclopedia of Archaeal and Bacterial Type Strains, Phase II (KMG-II): from individual species to whole genera.</title>
        <authorList>
            <person name="Goeker M."/>
        </authorList>
    </citation>
    <scope>NUCLEOTIDE SEQUENCE [LARGE SCALE GENOMIC DNA]</scope>
    <source>
        <strain evidence="9 12">DSM 29956</strain>
    </source>
</reference>
<evidence type="ECO:0000256" key="2">
    <source>
        <dbReference type="ARBA" id="ARBA00022475"/>
    </source>
</evidence>
<keyword evidence="1" id="KW-0813">Transport</keyword>
<protein>
    <submittedName>
        <fullName evidence="10">Thiamine import ATP-binding protein ThiQ</fullName>
        <ecNumber evidence="10">3.6.3.-</ecNumber>
    </submittedName>
    <submittedName>
        <fullName evidence="9">Thiamine transport system ATP-binding protein</fullName>
    </submittedName>
</protein>
<gene>
    <name evidence="10" type="primary">thiQ</name>
    <name evidence="9" type="ORF">CLV79_101119</name>
    <name evidence="10" type="ORF">LOS8367_00967</name>
</gene>
<evidence type="ECO:0000313" key="12">
    <source>
        <dbReference type="Proteomes" id="UP000240624"/>
    </source>
</evidence>
<evidence type="ECO:0000313" key="10">
    <source>
        <dbReference type="EMBL" id="SLN27245.1"/>
    </source>
</evidence>
<evidence type="ECO:0000259" key="8">
    <source>
        <dbReference type="PROSITE" id="PS50893"/>
    </source>
</evidence>
<evidence type="ECO:0000256" key="1">
    <source>
        <dbReference type="ARBA" id="ARBA00022448"/>
    </source>
</evidence>
<dbReference type="InterPro" id="IPR050093">
    <property type="entry name" value="ABC_SmlMolc_Importer"/>
</dbReference>
<evidence type="ECO:0000256" key="5">
    <source>
        <dbReference type="ARBA" id="ARBA00022840"/>
    </source>
</evidence>
<evidence type="ECO:0000256" key="6">
    <source>
        <dbReference type="ARBA" id="ARBA00022967"/>
    </source>
</evidence>
<keyword evidence="6" id="KW-1278">Translocase</keyword>
<dbReference type="GO" id="GO:0005524">
    <property type="term" value="F:ATP binding"/>
    <property type="evidence" value="ECO:0007669"/>
    <property type="project" value="UniProtKB-KW"/>
</dbReference>
<dbReference type="Proteomes" id="UP000193495">
    <property type="component" value="Unassembled WGS sequence"/>
</dbReference>
<keyword evidence="2" id="KW-1003">Cell membrane</keyword>
<dbReference type="SUPFAM" id="SSF52540">
    <property type="entry name" value="P-loop containing nucleoside triphosphate hydrolases"/>
    <property type="match status" value="1"/>
</dbReference>
<dbReference type="EMBL" id="PYGB01000001">
    <property type="protein sequence ID" value="PSK88285.1"/>
    <property type="molecule type" value="Genomic_DNA"/>
</dbReference>
<dbReference type="SMART" id="SM00382">
    <property type="entry name" value="AAA"/>
    <property type="match status" value="1"/>
</dbReference>
<dbReference type="InterPro" id="IPR017871">
    <property type="entry name" value="ABC_transporter-like_CS"/>
</dbReference>
<dbReference type="InterPro" id="IPR003439">
    <property type="entry name" value="ABC_transporter-like_ATP-bd"/>
</dbReference>
<accession>A0A1X6YP91</accession>
<dbReference type="PANTHER" id="PTHR42781">
    <property type="entry name" value="SPERMIDINE/PUTRESCINE IMPORT ATP-BINDING PROTEIN POTA"/>
    <property type="match status" value="1"/>
</dbReference>
<dbReference type="AlphaFoldDB" id="A0A1X6YP91"/>
<keyword evidence="7" id="KW-0472">Membrane</keyword>
<proteinExistence type="predicted"/>
<dbReference type="Proteomes" id="UP000240624">
    <property type="component" value="Unassembled WGS sequence"/>
</dbReference>
<sequence length="231" mass="24417">MLRLEGLEIRQGDFELRADWALPDGAVCAVMGPSGGGKSTLLAVIAGFLAPTSGRVSWNGHELTALPPARRPISILFQDNNLFPHLTVERNLALGLDPRGRLDAGSRQRIAEVLDRVGLAGMGARKPAALSGGQQSRAALARALLMDRALVLLDEPFAALGPGLRMEMLDLAREVLSGEGRTLLMVSHAPEDAARIASHIVLVHDGVAATPEAAGPLLADPPRALRSYLGR</sequence>
<evidence type="ECO:0000313" key="9">
    <source>
        <dbReference type="EMBL" id="PSK88285.1"/>
    </source>
</evidence>
<dbReference type="EMBL" id="FWFY01000002">
    <property type="protein sequence ID" value="SLN27245.1"/>
    <property type="molecule type" value="Genomic_DNA"/>
</dbReference>
<dbReference type="GO" id="GO:0016887">
    <property type="term" value="F:ATP hydrolysis activity"/>
    <property type="evidence" value="ECO:0007669"/>
    <property type="project" value="InterPro"/>
</dbReference>
<dbReference type="RefSeq" id="WP_085895334.1">
    <property type="nucleotide sequence ID" value="NZ_FWFY01000002.1"/>
</dbReference>
<keyword evidence="3" id="KW-0997">Cell inner membrane</keyword>
<dbReference type="OrthoDB" id="9802264at2"/>
<dbReference type="Gene3D" id="3.40.50.300">
    <property type="entry name" value="P-loop containing nucleotide triphosphate hydrolases"/>
    <property type="match status" value="1"/>
</dbReference>
<dbReference type="InterPro" id="IPR003593">
    <property type="entry name" value="AAA+_ATPase"/>
</dbReference>
<dbReference type="PROSITE" id="PS50893">
    <property type="entry name" value="ABC_TRANSPORTER_2"/>
    <property type="match status" value="1"/>
</dbReference>
<dbReference type="EC" id="3.6.3.-" evidence="10"/>
<keyword evidence="12" id="KW-1185">Reference proteome</keyword>
<evidence type="ECO:0000313" key="11">
    <source>
        <dbReference type="Proteomes" id="UP000193495"/>
    </source>
</evidence>
<keyword evidence="5 10" id="KW-0067">ATP-binding</keyword>
<keyword evidence="4" id="KW-0547">Nucleotide-binding</keyword>
<keyword evidence="10" id="KW-0378">Hydrolase</keyword>
<dbReference type="Pfam" id="PF00005">
    <property type="entry name" value="ABC_tran"/>
    <property type="match status" value="1"/>
</dbReference>
<name>A0A1X6YP91_9RHOB</name>
<evidence type="ECO:0000256" key="3">
    <source>
        <dbReference type="ARBA" id="ARBA00022519"/>
    </source>
</evidence>
<evidence type="ECO:0000256" key="4">
    <source>
        <dbReference type="ARBA" id="ARBA00022741"/>
    </source>
</evidence>
<reference evidence="10 11" key="1">
    <citation type="submission" date="2017-03" db="EMBL/GenBank/DDBJ databases">
        <authorList>
            <person name="Afonso C.L."/>
            <person name="Miller P.J."/>
            <person name="Scott M.A."/>
            <person name="Spackman E."/>
            <person name="Goraichik I."/>
            <person name="Dimitrov K.M."/>
            <person name="Suarez D.L."/>
            <person name="Swayne D.E."/>
        </authorList>
    </citation>
    <scope>NUCLEOTIDE SEQUENCE [LARGE SCALE GENOMIC DNA]</scope>
    <source>
        <strain evidence="10 11">CECT 8367</strain>
    </source>
</reference>
<dbReference type="PROSITE" id="PS00211">
    <property type="entry name" value="ABC_TRANSPORTER_1"/>
    <property type="match status" value="1"/>
</dbReference>
<evidence type="ECO:0000256" key="7">
    <source>
        <dbReference type="ARBA" id="ARBA00023136"/>
    </source>
</evidence>
<organism evidence="10 11">
    <name type="scientific">Limimaricola soesokkakensis</name>
    <dbReference type="NCBI Taxonomy" id="1343159"/>
    <lineage>
        <taxon>Bacteria</taxon>
        <taxon>Pseudomonadati</taxon>
        <taxon>Pseudomonadota</taxon>
        <taxon>Alphaproteobacteria</taxon>
        <taxon>Rhodobacterales</taxon>
        <taxon>Paracoccaceae</taxon>
        <taxon>Limimaricola</taxon>
    </lineage>
</organism>
<dbReference type="PANTHER" id="PTHR42781:SF1">
    <property type="entry name" value="THIAMINE IMPORT ATP-BINDING PROTEIN THIQ"/>
    <property type="match status" value="1"/>
</dbReference>
<feature type="domain" description="ABC transporter" evidence="8">
    <location>
        <begin position="2"/>
        <end position="230"/>
    </location>
</feature>